<feature type="region of interest" description="Disordered" evidence="1">
    <location>
        <begin position="369"/>
        <end position="389"/>
    </location>
</feature>
<protein>
    <submittedName>
        <fullName evidence="2">Uncharacterized protein</fullName>
    </submittedName>
</protein>
<comment type="caution">
    <text evidence="2">The sequence shown here is derived from an EMBL/GenBank/DDBJ whole genome shotgun (WGS) entry which is preliminary data.</text>
</comment>
<sequence length="787" mass="86177">MLTQEDLVVSNMAGQTHLHRSSWKADAIRKGHLKISGPIPITEDVPLNEDEEKEFAKKQKLEDPPSPRLDANVPQTPDPVHNHQHELASLQPSPNLPDSHAIPLQEPVHPEGNDQAPPTQEHPQPQPPPHVQSEAPSQPPPVEEQQQQTSPPPQQSQPASNMQGEPDDSHRRSATYPVMYSTPSPYPSAPDGSLKSTPKKKRKSGLRNVFRKMFGRKDREEALDEDDGARITPTKSRGHNHTTSDPGILQSSPPRNSPLRSQRISELSVSEPQPIKPIGQHLPFPMNVNAPQETSPTHQYLTFEGAPPELGRRRATLPTLLAGAETQSLKDRVQHLEVWHERPESEHVANAEIGIALSGPPHADAVNSLQSKRRSRSAGALRDLAKSAASDERRRSAEIRFWRSSFASGSVRSDQMQRPQTAQTVDTVLSTNIKETVESESHAPPIVDLAPVISQPEVPRQSQEDQSRIELPVEAFNFGDLKSGFSDDEESIRPPAVTHSRSHSPSQAKPERRLSIEDRIKHLEEGMRTLEGSVHRMSGRSNRQTIVLENAPKGRRGSRNRSSSGASDRQESHHSSSTRSRSGSRTTRLRTSDSDLQQHAASASPAPVAPLSAVTEDVSSATLQSPQPGAPIDSQPTASQYNALLAHLNSLQLTLTHERQSRKALETQIITLQREVSDLHSLINRLVHWSPNYPTPSPDALVEVGASEERMATPKAKPSIRGRNPRILQSGGGISGPGYGGHLTNSSSRNSSKEDVLASPGEPEIWATPLEGRFALTSGGIGKRSEE</sequence>
<feature type="compositionally biased region" description="Low complexity" evidence="1">
    <location>
        <begin position="575"/>
        <end position="586"/>
    </location>
</feature>
<dbReference type="AlphaFoldDB" id="A0A9W4UBI1"/>
<feature type="region of interest" description="Disordered" evidence="1">
    <location>
        <begin position="530"/>
        <end position="636"/>
    </location>
</feature>
<feature type="compositionally biased region" description="Basic and acidic residues" evidence="1">
    <location>
        <begin position="54"/>
        <end position="65"/>
    </location>
</feature>
<evidence type="ECO:0000313" key="2">
    <source>
        <dbReference type="EMBL" id="CAI6332313.1"/>
    </source>
</evidence>
<feature type="compositionally biased region" description="Polar residues" evidence="1">
    <location>
        <begin position="289"/>
        <end position="300"/>
    </location>
</feature>
<evidence type="ECO:0000256" key="1">
    <source>
        <dbReference type="SAM" id="MobiDB-lite"/>
    </source>
</evidence>
<dbReference type="EMBL" id="CAOQHR010000003">
    <property type="protein sequence ID" value="CAI6332313.1"/>
    <property type="molecule type" value="Genomic_DNA"/>
</dbReference>
<dbReference type="Proteomes" id="UP001152607">
    <property type="component" value="Unassembled WGS sequence"/>
</dbReference>
<reference evidence="2" key="1">
    <citation type="submission" date="2023-01" db="EMBL/GenBank/DDBJ databases">
        <authorList>
            <person name="Van Ghelder C."/>
            <person name="Rancurel C."/>
        </authorList>
    </citation>
    <scope>NUCLEOTIDE SEQUENCE</scope>
    <source>
        <strain evidence="2">CNCM I-4278</strain>
    </source>
</reference>
<evidence type="ECO:0000313" key="3">
    <source>
        <dbReference type="Proteomes" id="UP001152607"/>
    </source>
</evidence>
<feature type="compositionally biased region" description="Polar residues" evidence="1">
    <location>
        <begin position="617"/>
        <end position="627"/>
    </location>
</feature>
<feature type="compositionally biased region" description="Polar residues" evidence="1">
    <location>
        <begin position="241"/>
        <end position="271"/>
    </location>
</feature>
<feature type="compositionally biased region" description="Gly residues" evidence="1">
    <location>
        <begin position="730"/>
        <end position="741"/>
    </location>
</feature>
<accession>A0A9W4UBI1</accession>
<feature type="compositionally biased region" description="Basic residues" evidence="1">
    <location>
        <begin position="197"/>
        <end position="214"/>
    </location>
</feature>
<gene>
    <name evidence="2" type="ORF">PDIGIT_LOCUS5346</name>
</gene>
<feature type="region of interest" description="Disordered" evidence="1">
    <location>
        <begin position="31"/>
        <end position="310"/>
    </location>
</feature>
<feature type="region of interest" description="Disordered" evidence="1">
    <location>
        <begin position="711"/>
        <end position="764"/>
    </location>
</feature>
<organism evidence="2 3">
    <name type="scientific">Periconia digitata</name>
    <dbReference type="NCBI Taxonomy" id="1303443"/>
    <lineage>
        <taxon>Eukaryota</taxon>
        <taxon>Fungi</taxon>
        <taxon>Dikarya</taxon>
        <taxon>Ascomycota</taxon>
        <taxon>Pezizomycotina</taxon>
        <taxon>Dothideomycetes</taxon>
        <taxon>Pleosporomycetidae</taxon>
        <taxon>Pleosporales</taxon>
        <taxon>Massarineae</taxon>
        <taxon>Periconiaceae</taxon>
        <taxon>Periconia</taxon>
    </lineage>
</organism>
<feature type="region of interest" description="Disordered" evidence="1">
    <location>
        <begin position="480"/>
        <end position="515"/>
    </location>
</feature>
<dbReference type="OrthoDB" id="5428925at2759"/>
<feature type="compositionally biased region" description="Low complexity" evidence="1">
    <location>
        <begin position="600"/>
        <end position="614"/>
    </location>
</feature>
<name>A0A9W4UBI1_9PLEO</name>
<keyword evidence="3" id="KW-1185">Reference proteome</keyword>
<proteinExistence type="predicted"/>